<accession>A0AAU1I9N7</accession>
<comment type="similarity">
    <text evidence="1">Belongs to the cytochrome P450 family.</text>
</comment>
<dbReference type="InterPro" id="IPR002397">
    <property type="entry name" value="Cyt_P450_B"/>
</dbReference>
<dbReference type="PANTHER" id="PTHR46696">
    <property type="entry name" value="P450, PUTATIVE (EUROFUNG)-RELATED"/>
    <property type="match status" value="1"/>
</dbReference>
<dbReference type="SUPFAM" id="SSF48264">
    <property type="entry name" value="Cytochrome P450"/>
    <property type="match status" value="1"/>
</dbReference>
<dbReference type="GO" id="GO:0016705">
    <property type="term" value="F:oxidoreductase activity, acting on paired donors, with incorporation or reduction of molecular oxygen"/>
    <property type="evidence" value="ECO:0007669"/>
    <property type="project" value="InterPro"/>
</dbReference>
<evidence type="ECO:0000256" key="1">
    <source>
        <dbReference type="ARBA" id="ARBA00010617"/>
    </source>
</evidence>
<dbReference type="GO" id="GO:0004497">
    <property type="term" value="F:monooxygenase activity"/>
    <property type="evidence" value="ECO:0007669"/>
    <property type="project" value="InterPro"/>
</dbReference>
<reference evidence="2" key="1">
    <citation type="submission" date="2022-10" db="EMBL/GenBank/DDBJ databases">
        <title>The complete genomes of actinobacterial strains from the NBC collection.</title>
        <authorList>
            <person name="Joergensen T.S."/>
            <person name="Alvarez Arevalo M."/>
            <person name="Sterndorff E.B."/>
            <person name="Faurdal D."/>
            <person name="Vuksanovic O."/>
            <person name="Mourched A.-S."/>
            <person name="Charusanti P."/>
            <person name="Shaw S."/>
            <person name="Blin K."/>
            <person name="Weber T."/>
        </authorList>
    </citation>
    <scope>NUCLEOTIDE SEQUENCE</scope>
    <source>
        <strain evidence="2">NBC 00180</strain>
    </source>
</reference>
<dbReference type="Gene3D" id="1.10.630.10">
    <property type="entry name" value="Cytochrome P450"/>
    <property type="match status" value="1"/>
</dbReference>
<dbReference type="InterPro" id="IPR036396">
    <property type="entry name" value="Cyt_P450_sf"/>
</dbReference>
<dbReference type="PRINTS" id="PR00385">
    <property type="entry name" value="P450"/>
</dbReference>
<sequence length="395" mass="42400">MVTARRFPLGSATTLTELEDHPHPRLALLRAHEPVSWVPVLGGWLVTRRDLALRVMRDAATFTVDDPRFSTAQVVGPSMLSLEGAEHKRHRAPFADPFRTQDVHDRFTGFVEQEAARLVERIRPRGSAELRREVAGPLAVAVVAESLGLVDADADAVLSWYDAIVSAVSDITAGLSANPAGAVAFDQLRGSVEATVTAGSGASLLVAAAESKRLTLPEVVANAAVLMFGGIETTEGMIANVVLHLLAHPDQLALVRADPDLADAAIEESLRLEPAAAVVDRYATADVTIGGADVRRGDLVVVSLAGANRDPDVFQDPDRFDLRRDNSRLQLAFAHGPHFCLGAHLARLETRVCLLTLLDRLPGLRLDPSSSTAAGGLVFRKPPALRVRWEVPAQR</sequence>
<dbReference type="PRINTS" id="PR00359">
    <property type="entry name" value="BP450"/>
</dbReference>
<evidence type="ECO:0000313" key="2">
    <source>
        <dbReference type="EMBL" id="WTP90414.1"/>
    </source>
</evidence>
<dbReference type="PANTHER" id="PTHR46696:SF3">
    <property type="entry name" value="PULCHERRIMINIC ACID SYNTHASE"/>
    <property type="match status" value="1"/>
</dbReference>
<gene>
    <name evidence="2" type="ORF">OG477_35905</name>
</gene>
<dbReference type="AlphaFoldDB" id="A0AAU1I9N7"/>
<organism evidence="2">
    <name type="scientific">Streptomyces sp. NBC_00180</name>
    <dbReference type="NCBI Taxonomy" id="2903632"/>
    <lineage>
        <taxon>Bacteria</taxon>
        <taxon>Bacillati</taxon>
        <taxon>Actinomycetota</taxon>
        <taxon>Actinomycetes</taxon>
        <taxon>Kitasatosporales</taxon>
        <taxon>Streptomycetaceae</taxon>
        <taxon>Streptomyces</taxon>
    </lineage>
</organism>
<name>A0AAU1I9N7_9ACTN</name>
<protein>
    <submittedName>
        <fullName evidence="2">Cytochrome P450</fullName>
    </submittedName>
</protein>
<dbReference type="GO" id="GO:0005506">
    <property type="term" value="F:iron ion binding"/>
    <property type="evidence" value="ECO:0007669"/>
    <property type="project" value="InterPro"/>
</dbReference>
<dbReference type="InterPro" id="IPR001128">
    <property type="entry name" value="Cyt_P450"/>
</dbReference>
<dbReference type="GO" id="GO:0020037">
    <property type="term" value="F:heme binding"/>
    <property type="evidence" value="ECO:0007669"/>
    <property type="project" value="InterPro"/>
</dbReference>
<dbReference type="EMBL" id="CP108140">
    <property type="protein sequence ID" value="WTP90414.1"/>
    <property type="molecule type" value="Genomic_DNA"/>
</dbReference>
<proteinExistence type="inferred from homology"/>
<dbReference type="Pfam" id="PF00067">
    <property type="entry name" value="p450"/>
    <property type="match status" value="1"/>
</dbReference>